<dbReference type="RefSeq" id="WP_337337171.1">
    <property type="nucleotide sequence ID" value="NZ_JBBDGL010000001.1"/>
</dbReference>
<feature type="transmembrane region" description="Helical" evidence="7">
    <location>
        <begin position="280"/>
        <end position="299"/>
    </location>
</feature>
<keyword evidence="5 7" id="KW-1133">Transmembrane helix</keyword>
<organism evidence="9 10">
    <name type="scientific">Microbacterium marmarense</name>
    <dbReference type="NCBI Taxonomy" id="3122051"/>
    <lineage>
        <taxon>Bacteria</taxon>
        <taxon>Bacillati</taxon>
        <taxon>Actinomycetota</taxon>
        <taxon>Actinomycetes</taxon>
        <taxon>Micrococcales</taxon>
        <taxon>Microbacteriaceae</taxon>
        <taxon>Microbacterium</taxon>
    </lineage>
</organism>
<feature type="transmembrane region" description="Helical" evidence="7">
    <location>
        <begin position="238"/>
        <end position="260"/>
    </location>
</feature>
<dbReference type="InterPro" id="IPR035906">
    <property type="entry name" value="MetI-like_sf"/>
</dbReference>
<keyword evidence="6 7" id="KW-0472">Membrane</keyword>
<dbReference type="PANTHER" id="PTHR43163:SF6">
    <property type="entry name" value="DIPEPTIDE TRANSPORT SYSTEM PERMEASE PROTEIN DPPB-RELATED"/>
    <property type="match status" value="1"/>
</dbReference>
<feature type="transmembrane region" description="Helical" evidence="7">
    <location>
        <begin position="134"/>
        <end position="155"/>
    </location>
</feature>
<name>A0ABU8LS63_9MICO</name>
<feature type="transmembrane region" description="Helical" evidence="7">
    <location>
        <begin position="9"/>
        <end position="29"/>
    </location>
</feature>
<dbReference type="Proteomes" id="UP001368654">
    <property type="component" value="Unassembled WGS sequence"/>
</dbReference>
<comment type="subcellular location">
    <subcellularLocation>
        <location evidence="1 7">Cell membrane</location>
        <topology evidence="1 7">Multi-pass membrane protein</topology>
    </subcellularLocation>
</comment>
<evidence type="ECO:0000256" key="4">
    <source>
        <dbReference type="ARBA" id="ARBA00022692"/>
    </source>
</evidence>
<evidence type="ECO:0000256" key="7">
    <source>
        <dbReference type="RuleBase" id="RU363032"/>
    </source>
</evidence>
<sequence>MISFSLKRLLSGIALMFVVATVTFFLMSIGSDTIARNLLGQNATEAQVLAKEQELGLDQPVFTRYLDWLGGVAQGDLGTSWFSSQQVTDMLASRFPVTFSVVIVAVLCTAVISAVLGIVAAVNRGWIDKSLTVGAMFGHALPNFFVAVLLVWIFAVTLQWLPATGFTPISEDPTQWARGITLPVIALLFGTIPGTAQQVRGAVIDVLRQDYVRTLRSRGLSSRSVLFKHVLRNAAPPALTVLALQVVGLLGGAVIIERIFALPGIGRLAVDSTQQQDIPVILGFVLVMVALVVVVNLLIDLATGWLNPKARLA</sequence>
<evidence type="ECO:0000313" key="10">
    <source>
        <dbReference type="Proteomes" id="UP001368654"/>
    </source>
</evidence>
<feature type="domain" description="ABC transmembrane type-1" evidence="8">
    <location>
        <begin position="95"/>
        <end position="299"/>
    </location>
</feature>
<evidence type="ECO:0000259" key="8">
    <source>
        <dbReference type="PROSITE" id="PS50928"/>
    </source>
</evidence>
<gene>
    <name evidence="9" type="ORF">WDU96_03900</name>
</gene>
<accession>A0ABU8LS63</accession>
<proteinExistence type="inferred from homology"/>
<dbReference type="EMBL" id="JBBDGL010000001">
    <property type="protein sequence ID" value="MEJ1154743.1"/>
    <property type="molecule type" value="Genomic_DNA"/>
</dbReference>
<evidence type="ECO:0000256" key="2">
    <source>
        <dbReference type="ARBA" id="ARBA00022448"/>
    </source>
</evidence>
<dbReference type="PANTHER" id="PTHR43163">
    <property type="entry name" value="DIPEPTIDE TRANSPORT SYSTEM PERMEASE PROTEIN DPPB-RELATED"/>
    <property type="match status" value="1"/>
</dbReference>
<dbReference type="Pfam" id="PF19300">
    <property type="entry name" value="BPD_transp_1_N"/>
    <property type="match status" value="1"/>
</dbReference>
<keyword evidence="10" id="KW-1185">Reference proteome</keyword>
<evidence type="ECO:0000256" key="5">
    <source>
        <dbReference type="ARBA" id="ARBA00022989"/>
    </source>
</evidence>
<dbReference type="PROSITE" id="PS50928">
    <property type="entry name" value="ABC_TM1"/>
    <property type="match status" value="1"/>
</dbReference>
<feature type="transmembrane region" description="Helical" evidence="7">
    <location>
        <begin position="97"/>
        <end position="122"/>
    </location>
</feature>
<evidence type="ECO:0000256" key="1">
    <source>
        <dbReference type="ARBA" id="ARBA00004651"/>
    </source>
</evidence>
<dbReference type="InterPro" id="IPR045621">
    <property type="entry name" value="BPD_transp_1_N"/>
</dbReference>
<evidence type="ECO:0000313" key="9">
    <source>
        <dbReference type="EMBL" id="MEJ1154743.1"/>
    </source>
</evidence>
<dbReference type="Pfam" id="PF00528">
    <property type="entry name" value="BPD_transp_1"/>
    <property type="match status" value="1"/>
</dbReference>
<dbReference type="InterPro" id="IPR000515">
    <property type="entry name" value="MetI-like"/>
</dbReference>
<comment type="caution">
    <text evidence="9">The sequence shown here is derived from an EMBL/GenBank/DDBJ whole genome shotgun (WGS) entry which is preliminary data.</text>
</comment>
<keyword evidence="2 7" id="KW-0813">Transport</keyword>
<evidence type="ECO:0000256" key="3">
    <source>
        <dbReference type="ARBA" id="ARBA00022475"/>
    </source>
</evidence>
<keyword evidence="4 7" id="KW-0812">Transmembrane</keyword>
<protein>
    <submittedName>
        <fullName evidence="9">ABC transporter permease</fullName>
    </submittedName>
</protein>
<keyword evidence="3" id="KW-1003">Cell membrane</keyword>
<reference evidence="9 10" key="1">
    <citation type="submission" date="2024-02" db="EMBL/GenBank/DDBJ databases">
        <authorList>
            <person name="Saticioglu I.B."/>
        </authorList>
    </citation>
    <scope>NUCLEOTIDE SEQUENCE [LARGE SCALE GENOMIC DNA]</scope>
    <source>
        <strain evidence="9 10">Mu-86</strain>
    </source>
</reference>
<dbReference type="Gene3D" id="1.10.3720.10">
    <property type="entry name" value="MetI-like"/>
    <property type="match status" value="1"/>
</dbReference>
<comment type="similarity">
    <text evidence="7">Belongs to the binding-protein-dependent transport system permease family.</text>
</comment>
<dbReference type="SUPFAM" id="SSF161098">
    <property type="entry name" value="MetI-like"/>
    <property type="match status" value="1"/>
</dbReference>
<evidence type="ECO:0000256" key="6">
    <source>
        <dbReference type="ARBA" id="ARBA00023136"/>
    </source>
</evidence>
<dbReference type="CDD" id="cd06261">
    <property type="entry name" value="TM_PBP2"/>
    <property type="match status" value="1"/>
</dbReference>